<gene>
    <name evidence="10" type="ORF">DHA2_14374</name>
</gene>
<keyword evidence="4 10" id="KW-0808">Transferase</keyword>
<comment type="caution">
    <text evidence="10">The sequence shown here is derived from an EMBL/GenBank/DDBJ whole genome shotgun (WGS) entry which is preliminary data.</text>
</comment>
<feature type="non-terminal residue" evidence="10">
    <location>
        <position position="1"/>
    </location>
</feature>
<comment type="similarity">
    <text evidence="2 7">Belongs to the class-II pyridoxal-phosphate-dependent aminotransferase family.</text>
</comment>
<dbReference type="VEuPathDB" id="GiardiaDB:GL50803_0014374"/>
<comment type="cofactor">
    <cofactor evidence="1 7">
        <name>pyridoxal 5'-phosphate</name>
        <dbReference type="ChEBI" id="CHEBI:597326"/>
    </cofactor>
</comment>
<evidence type="ECO:0000256" key="7">
    <source>
        <dbReference type="RuleBase" id="RU003693"/>
    </source>
</evidence>
<accession>V6TQN4</accession>
<feature type="transmembrane region" description="Helical" evidence="8">
    <location>
        <begin position="24"/>
        <end position="45"/>
    </location>
</feature>
<dbReference type="VEuPathDB" id="GiardiaDB:GL50581_1960"/>
<dbReference type="GO" id="GO:0046512">
    <property type="term" value="P:sphingosine biosynthetic process"/>
    <property type="evidence" value="ECO:0007669"/>
    <property type="project" value="TreeGrafter"/>
</dbReference>
<evidence type="ECO:0000256" key="8">
    <source>
        <dbReference type="SAM" id="Phobius"/>
    </source>
</evidence>
<dbReference type="GO" id="GO:0046513">
    <property type="term" value="P:ceramide biosynthetic process"/>
    <property type="evidence" value="ECO:0007669"/>
    <property type="project" value="TreeGrafter"/>
</dbReference>
<dbReference type="Gene3D" id="3.90.1150.10">
    <property type="entry name" value="Aspartate Aminotransferase, domain 1"/>
    <property type="match status" value="1"/>
</dbReference>
<evidence type="ECO:0000313" key="11">
    <source>
        <dbReference type="Proteomes" id="UP000018320"/>
    </source>
</evidence>
<feature type="domain" description="Aminotransferase class I/classII large" evidence="9">
    <location>
        <begin position="161"/>
        <end position="506"/>
    </location>
</feature>
<dbReference type="GO" id="GO:0016020">
    <property type="term" value="C:membrane"/>
    <property type="evidence" value="ECO:0007669"/>
    <property type="project" value="GOC"/>
</dbReference>
<sequence length="552" mass="61157">VNACIKMLSLYAKFFNTTEYIPPLSQFAAIFVFGSLILMEALNLVKLRLVSRSSRAQVVHKAANLIKASSHVVYDNYPKIELSAAKLTGLHPVPYKATAKDGDLAGVIHDSSGKFGITMKDFQALYFISSYSRIRGCFHRECVGLPGAAVSLREDDGSVSECINLGSYNYLNFSQTTYKIESIRETMQTYGISWCYKGALATSALQVCLEQHLSEFLGTEACIVHSMGFDTNAMAIPCICRSIDEGGTVLICDSLNHASLVSGANLAKRTVGATVEVFTHNDFEELRVLLDKYQGRNVVVIVEGLYSMDGDILELPRFLELRKCYAFRLFVDEAHSIGCLGPTGRGVSDYYNMHGSIDIQMGTFTKSFAAVGGYIAGPVALIDKIRREVIHYNACALIPPYCAIQIQNALAELLQDRARLLQLRKNSIMFRSGLKEIGYVVYGTYDSPVIPVLLYNPVKLKPVADELRRRGIAIVVVGYPAVPLVSSRIRFCISSGHTEEQLRQVLCHMKQIAHLYCLRHGHQKGKNQLIEMCKGILSPPIHPLAETEREET</sequence>
<dbReference type="InterPro" id="IPR015424">
    <property type="entry name" value="PyrdxlP-dep_Trfase"/>
</dbReference>
<keyword evidence="8" id="KW-1133">Transmembrane helix</keyword>
<dbReference type="Proteomes" id="UP000018320">
    <property type="component" value="Unassembled WGS sequence"/>
</dbReference>
<organism evidence="10 11">
    <name type="scientific">Giardia intestinalis</name>
    <name type="common">Giardia lamblia</name>
    <dbReference type="NCBI Taxonomy" id="5741"/>
    <lineage>
        <taxon>Eukaryota</taxon>
        <taxon>Metamonada</taxon>
        <taxon>Diplomonadida</taxon>
        <taxon>Hexamitidae</taxon>
        <taxon>Giardiinae</taxon>
        <taxon>Giardia</taxon>
    </lineage>
</organism>
<dbReference type="PANTHER" id="PTHR13693">
    <property type="entry name" value="CLASS II AMINOTRANSFERASE/8-AMINO-7-OXONONANOATE SYNTHASE"/>
    <property type="match status" value="1"/>
</dbReference>
<dbReference type="InterPro" id="IPR001917">
    <property type="entry name" value="Aminotrans_II_pyridoxalP_BS"/>
</dbReference>
<dbReference type="EC" id="2.3.1.50" evidence="3"/>
<dbReference type="InterPro" id="IPR050087">
    <property type="entry name" value="AON_synthase_class-II"/>
</dbReference>
<evidence type="ECO:0000256" key="4">
    <source>
        <dbReference type="ARBA" id="ARBA00022679"/>
    </source>
</evidence>
<dbReference type="PROSITE" id="PS00599">
    <property type="entry name" value="AA_TRANSFER_CLASS_2"/>
    <property type="match status" value="1"/>
</dbReference>
<dbReference type="PANTHER" id="PTHR13693:SF3">
    <property type="entry name" value="LD36009P"/>
    <property type="match status" value="1"/>
</dbReference>
<dbReference type="InterPro" id="IPR015421">
    <property type="entry name" value="PyrdxlP-dep_Trfase_major"/>
</dbReference>
<dbReference type="GO" id="GO:0017059">
    <property type="term" value="C:serine palmitoyltransferase complex"/>
    <property type="evidence" value="ECO:0007669"/>
    <property type="project" value="TreeGrafter"/>
</dbReference>
<name>V6TQN4_GIAIN</name>
<keyword evidence="8" id="KW-0472">Membrane</keyword>
<evidence type="ECO:0000259" key="9">
    <source>
        <dbReference type="Pfam" id="PF00155"/>
    </source>
</evidence>
<evidence type="ECO:0000256" key="1">
    <source>
        <dbReference type="ARBA" id="ARBA00001933"/>
    </source>
</evidence>
<reference evidence="11" key="1">
    <citation type="submission" date="2012-02" db="EMBL/GenBank/DDBJ databases">
        <title>Genome sequencing of Giardia lamblia Genotypes A2 and B isolates (DH and GS) and comparative analysis with the genomes of Genotypes A1 and E (WB and Pig).</title>
        <authorList>
            <person name="Adam R."/>
            <person name="Dahlstrom E."/>
            <person name="Martens C."/>
            <person name="Bruno D."/>
            <person name="Barbian K."/>
            <person name="Porcella S.F."/>
            <person name="Nash T."/>
        </authorList>
    </citation>
    <scope>NUCLEOTIDE SEQUENCE</scope>
    <source>
        <strain evidence="11">DH</strain>
    </source>
</reference>
<keyword evidence="8" id="KW-0812">Transmembrane</keyword>
<dbReference type="SUPFAM" id="SSF53383">
    <property type="entry name" value="PLP-dependent transferases"/>
    <property type="match status" value="1"/>
</dbReference>
<dbReference type="AlphaFoldDB" id="V6TQN4"/>
<proteinExistence type="inferred from homology"/>
<evidence type="ECO:0000313" key="10">
    <source>
        <dbReference type="EMBL" id="ESU39330.1"/>
    </source>
</evidence>
<dbReference type="GO" id="GO:0030170">
    <property type="term" value="F:pyridoxal phosphate binding"/>
    <property type="evidence" value="ECO:0007669"/>
    <property type="project" value="InterPro"/>
</dbReference>
<keyword evidence="5 7" id="KW-0663">Pyridoxal phosphate</keyword>
<reference evidence="10 11" key="2">
    <citation type="journal article" date="2013" name="Genome Biol. Evol.">
        <title>Genome sequencing of Giardia lamblia genotypes A2 and B isolates (DH and GS) and comparative analysis with the genomes of genotypes A1 and E (WB and Pig).</title>
        <authorList>
            <person name="Adam R.D."/>
            <person name="Dahlstrom E.W."/>
            <person name="Martens C.A."/>
            <person name="Bruno D.P."/>
            <person name="Barbian K.D."/>
            <person name="Ricklefs S.M."/>
            <person name="Hernandez M.M."/>
            <person name="Narla N.P."/>
            <person name="Patel R.B."/>
            <person name="Porcella S.F."/>
            <person name="Nash T.E."/>
        </authorList>
    </citation>
    <scope>NUCLEOTIDE SEQUENCE [LARGE SCALE GENOMIC DNA]</scope>
    <source>
        <strain evidence="10 11">DH</strain>
    </source>
</reference>
<evidence type="ECO:0000256" key="2">
    <source>
        <dbReference type="ARBA" id="ARBA00008392"/>
    </source>
</evidence>
<evidence type="ECO:0000256" key="5">
    <source>
        <dbReference type="ARBA" id="ARBA00022898"/>
    </source>
</evidence>
<dbReference type="InterPro" id="IPR004839">
    <property type="entry name" value="Aminotransferase_I/II_large"/>
</dbReference>
<protein>
    <recommendedName>
        <fullName evidence="3">serine C-palmitoyltransferase</fullName>
        <ecNumber evidence="3">2.3.1.50</ecNumber>
    </recommendedName>
</protein>
<dbReference type="VEuPathDB" id="GiardiaDB:DHA2_14374"/>
<dbReference type="GO" id="GO:0004758">
    <property type="term" value="F:serine C-palmitoyltransferase activity"/>
    <property type="evidence" value="ECO:0007669"/>
    <property type="project" value="UniProtKB-EC"/>
</dbReference>
<dbReference type="Pfam" id="PF00155">
    <property type="entry name" value="Aminotran_1_2"/>
    <property type="match status" value="1"/>
</dbReference>
<dbReference type="Gene3D" id="3.40.640.10">
    <property type="entry name" value="Type I PLP-dependent aspartate aminotransferase-like (Major domain)"/>
    <property type="match status" value="1"/>
</dbReference>
<dbReference type="InterPro" id="IPR015422">
    <property type="entry name" value="PyrdxlP-dep_Trfase_small"/>
</dbReference>
<evidence type="ECO:0000256" key="6">
    <source>
        <dbReference type="ARBA" id="ARBA00048528"/>
    </source>
</evidence>
<comment type="catalytic activity">
    <reaction evidence="6">
        <text>L-serine + hexadecanoyl-CoA + H(+) = 3-oxosphinganine + CO2 + CoA</text>
        <dbReference type="Rhea" id="RHEA:14761"/>
        <dbReference type="ChEBI" id="CHEBI:15378"/>
        <dbReference type="ChEBI" id="CHEBI:16526"/>
        <dbReference type="ChEBI" id="CHEBI:33384"/>
        <dbReference type="ChEBI" id="CHEBI:57287"/>
        <dbReference type="ChEBI" id="CHEBI:57379"/>
        <dbReference type="ChEBI" id="CHEBI:58299"/>
        <dbReference type="EC" id="2.3.1.50"/>
    </reaction>
</comment>
<evidence type="ECO:0000256" key="3">
    <source>
        <dbReference type="ARBA" id="ARBA00013220"/>
    </source>
</evidence>
<dbReference type="EMBL" id="AHGT01000004">
    <property type="protein sequence ID" value="ESU39330.1"/>
    <property type="molecule type" value="Genomic_DNA"/>
</dbReference>